<protein>
    <recommendedName>
        <fullName evidence="3">SUI1 domain-containing protein</fullName>
    </recommendedName>
</protein>
<dbReference type="GO" id="GO:0001731">
    <property type="term" value="P:formation of translation preinitiation complex"/>
    <property type="evidence" value="ECO:0007669"/>
    <property type="project" value="InterPro"/>
</dbReference>
<keyword evidence="1" id="KW-0963">Cytoplasm</keyword>
<evidence type="ECO:0000259" key="3">
    <source>
        <dbReference type="PROSITE" id="PS50296"/>
    </source>
</evidence>
<feature type="compositionally biased region" description="Basic and acidic residues" evidence="2">
    <location>
        <begin position="261"/>
        <end position="270"/>
    </location>
</feature>
<reference evidence="4" key="1">
    <citation type="submission" date="2021-09" db="EMBL/GenBank/DDBJ databases">
        <authorList>
            <consortium name="AG Swart"/>
            <person name="Singh M."/>
            <person name="Singh A."/>
            <person name="Seah K."/>
            <person name="Emmerich C."/>
        </authorList>
    </citation>
    <scope>NUCLEOTIDE SEQUENCE</scope>
    <source>
        <strain evidence="4">ATCC30299</strain>
    </source>
</reference>
<keyword evidence="5" id="KW-1185">Reference proteome</keyword>
<evidence type="ECO:0000313" key="4">
    <source>
        <dbReference type="EMBL" id="CAG9310914.1"/>
    </source>
</evidence>
<evidence type="ECO:0000256" key="2">
    <source>
        <dbReference type="SAM" id="MobiDB-lite"/>
    </source>
</evidence>
<dbReference type="InterPro" id="IPR039757">
    <property type="entry name" value="EIF2D"/>
</dbReference>
<comment type="caution">
    <text evidence="4">The sequence shown here is derived from an EMBL/GenBank/DDBJ whole genome shotgun (WGS) entry which is preliminary data.</text>
</comment>
<dbReference type="Gene3D" id="3.10.400.20">
    <property type="match status" value="1"/>
</dbReference>
<dbReference type="NCBIfam" id="TIGR00451">
    <property type="entry name" value="unchar_dom_2"/>
    <property type="match status" value="1"/>
</dbReference>
<dbReference type="SUPFAM" id="SSF55159">
    <property type="entry name" value="eIF1-like"/>
    <property type="match status" value="1"/>
</dbReference>
<dbReference type="EMBL" id="CAJZBQ010000003">
    <property type="protein sequence ID" value="CAG9310914.1"/>
    <property type="molecule type" value="Genomic_DNA"/>
</dbReference>
<dbReference type="Pfam" id="PF25304">
    <property type="entry name" value="WHD_eIF2D"/>
    <property type="match status" value="1"/>
</dbReference>
<dbReference type="InterPro" id="IPR001950">
    <property type="entry name" value="SUI1"/>
</dbReference>
<dbReference type="InterPro" id="IPR048248">
    <property type="entry name" value="PUA_eIF2d-like"/>
</dbReference>
<dbReference type="AlphaFoldDB" id="A0AAU9IGK3"/>
<accession>A0AAU9IGK3</accession>
<dbReference type="PANTHER" id="PTHR12217:SF4">
    <property type="entry name" value="EUKARYOTIC TRANSLATION INITIATION FACTOR 2D"/>
    <property type="match status" value="1"/>
</dbReference>
<name>A0AAU9IGK3_9CILI</name>
<sequence>MFIKKFSLGNENIVSSKEKKSLVSKLSPALEFINDKKVELKVAKIAGSKGKIYFRHQNDEWVPILVDSNGKLDIFPTVFLLWDNPLLLPVIETWSGVSEAIINGADLMWPGICDGKAVTQWVRPGMWVSIKIHKNDAPIAVGKILQIPEDKENLKGKCVEVFHFYRDNLWELHQIIPNDGFGIDFVGSYGVENREQEEEKKNEENIQEELKNEENKKDAQENSEIEQRENNKSSIELENKEITQEEIKENFPQDEPQNPEECPKDEENPPKIVEETKEVVVSEDIVIQILLTALKVGIKDEHLPLEPSQLLIVMNQCKRDIPFSMPNSPFKKIGKLLKHANDIGLIEYKEPKGSDHKLVTSISRFHPLYVQCVPIVKKPKQNKNIEKLEEQSQYPIVTFTPVLIPHQKTSQFLLRNNIEAEVFTKQELSAAMQDYIKSHKLDENAPDKSQILLNEELATILGVPQGPFNKSELAKKFSEKFAEGYVEEEMSGMHLPIVKHGQIPCVEISEAKRNKRKRLTLAKGLENYRVDLKELCSNCQRHFSTQCSLLEGYPNTQSNYMIFQIQGSLCSELSSYLSNTYKIPKQFIKIKN</sequence>
<dbReference type="Pfam" id="PF01253">
    <property type="entry name" value="SUI1"/>
    <property type="match status" value="1"/>
</dbReference>
<dbReference type="GO" id="GO:0003723">
    <property type="term" value="F:RNA binding"/>
    <property type="evidence" value="ECO:0007669"/>
    <property type="project" value="InterPro"/>
</dbReference>
<feature type="compositionally biased region" description="Basic and acidic residues" evidence="2">
    <location>
        <begin position="193"/>
        <end position="251"/>
    </location>
</feature>
<dbReference type="Gene3D" id="3.30.780.10">
    <property type="entry name" value="SUI1-like domain"/>
    <property type="match status" value="1"/>
</dbReference>
<dbReference type="InterPro" id="IPR004521">
    <property type="entry name" value="Uncharacterised_CHP00451"/>
</dbReference>
<feature type="domain" description="SUI1" evidence="3">
    <location>
        <begin position="506"/>
        <end position="581"/>
    </location>
</feature>
<dbReference type="Proteomes" id="UP001162131">
    <property type="component" value="Unassembled WGS sequence"/>
</dbReference>
<dbReference type="GO" id="GO:0003743">
    <property type="term" value="F:translation initiation factor activity"/>
    <property type="evidence" value="ECO:0007669"/>
    <property type="project" value="InterPro"/>
</dbReference>
<dbReference type="InterPro" id="IPR036877">
    <property type="entry name" value="SUI1_dom_sf"/>
</dbReference>
<dbReference type="InterPro" id="IPR057429">
    <property type="entry name" value="WH_eIF2D"/>
</dbReference>
<gene>
    <name evidence="4" type="ORF">BSTOLATCC_MIC2628</name>
</gene>
<organism evidence="4 5">
    <name type="scientific">Blepharisma stoltei</name>
    <dbReference type="NCBI Taxonomy" id="1481888"/>
    <lineage>
        <taxon>Eukaryota</taxon>
        <taxon>Sar</taxon>
        <taxon>Alveolata</taxon>
        <taxon>Ciliophora</taxon>
        <taxon>Postciliodesmatophora</taxon>
        <taxon>Heterotrichea</taxon>
        <taxon>Heterotrichida</taxon>
        <taxon>Blepharismidae</taxon>
        <taxon>Blepharisma</taxon>
    </lineage>
</organism>
<dbReference type="Pfam" id="PF26292">
    <property type="entry name" value="PUA_elF2D"/>
    <property type="match status" value="1"/>
</dbReference>
<evidence type="ECO:0000313" key="5">
    <source>
        <dbReference type="Proteomes" id="UP001162131"/>
    </source>
</evidence>
<feature type="region of interest" description="Disordered" evidence="2">
    <location>
        <begin position="193"/>
        <end position="270"/>
    </location>
</feature>
<dbReference type="Pfam" id="PF17832">
    <property type="entry name" value="Pre-PUA"/>
    <property type="match status" value="1"/>
</dbReference>
<dbReference type="InterPro" id="IPR041366">
    <property type="entry name" value="Pre-PUA"/>
</dbReference>
<dbReference type="SUPFAM" id="SSF88697">
    <property type="entry name" value="PUA domain-like"/>
    <property type="match status" value="1"/>
</dbReference>
<proteinExistence type="predicted"/>
<dbReference type="InterPro" id="IPR015947">
    <property type="entry name" value="PUA-like_sf"/>
</dbReference>
<dbReference type="PANTHER" id="PTHR12217">
    <property type="entry name" value="EUKARYOTIC TRANSLATION INITIATION FACTOR 2D"/>
    <property type="match status" value="1"/>
</dbReference>
<dbReference type="PROSITE" id="PS50296">
    <property type="entry name" value="SUI1"/>
    <property type="match status" value="1"/>
</dbReference>
<dbReference type="CDD" id="cd21156">
    <property type="entry name" value="PUA_eIF2d-like"/>
    <property type="match status" value="1"/>
</dbReference>
<evidence type="ECO:0000256" key="1">
    <source>
        <dbReference type="ARBA" id="ARBA00022490"/>
    </source>
</evidence>